<proteinExistence type="predicted"/>
<dbReference type="NCBIfam" id="NF040576">
    <property type="entry name" value="T2SS_GspM_XpsM"/>
    <property type="match status" value="1"/>
</dbReference>
<keyword evidence="1" id="KW-1133">Transmembrane helix</keyword>
<gene>
    <name evidence="2" type="ORF">D5366_08960</name>
</gene>
<name>A0A4Y6VA00_9PROT</name>
<keyword evidence="3" id="KW-1185">Reference proteome</keyword>
<protein>
    <recommendedName>
        <fullName evidence="4">General secretion pathway protein GspM</fullName>
    </recommendedName>
</protein>
<dbReference type="Proteomes" id="UP000317214">
    <property type="component" value="Chromosome"/>
</dbReference>
<evidence type="ECO:0000256" key="1">
    <source>
        <dbReference type="SAM" id="Phobius"/>
    </source>
</evidence>
<evidence type="ECO:0008006" key="4">
    <source>
        <dbReference type="Google" id="ProtNLM"/>
    </source>
</evidence>
<dbReference type="OrthoDB" id="7220062at2"/>
<accession>A0A4Y6VA00</accession>
<evidence type="ECO:0000313" key="3">
    <source>
        <dbReference type="Proteomes" id="UP000317214"/>
    </source>
</evidence>
<dbReference type="EMBL" id="CP032485">
    <property type="protein sequence ID" value="QDH25316.1"/>
    <property type="molecule type" value="Genomic_DNA"/>
</dbReference>
<organism evidence="2 3">
    <name type="scientific">Neokomagataea tanensis</name>
    <dbReference type="NCBI Taxonomy" id="661191"/>
    <lineage>
        <taxon>Bacteria</taxon>
        <taxon>Pseudomonadati</taxon>
        <taxon>Pseudomonadota</taxon>
        <taxon>Alphaproteobacteria</taxon>
        <taxon>Acetobacterales</taxon>
        <taxon>Acetobacteraceae</taxon>
        <taxon>Neokomagataea</taxon>
    </lineage>
</organism>
<feature type="transmembrane region" description="Helical" evidence="1">
    <location>
        <begin position="20"/>
        <end position="41"/>
    </location>
</feature>
<dbReference type="Pfam" id="PF10741">
    <property type="entry name" value="T2SSM_b"/>
    <property type="match status" value="1"/>
</dbReference>
<reference evidence="2 3" key="1">
    <citation type="submission" date="2018-09" db="EMBL/GenBank/DDBJ databases">
        <title>The complete genome sequence of Neokomagataea tanensis NBRC 106556(T).</title>
        <authorList>
            <person name="Chua K.-O."/>
            <person name="See-Too W.-S."/>
            <person name="Hong K.-W."/>
            <person name="Yin W.-F."/>
            <person name="Chan K.-G."/>
        </authorList>
    </citation>
    <scope>NUCLEOTIDE SEQUENCE [LARGE SCALE GENOMIC DNA]</scope>
    <source>
        <strain evidence="3">AH13 \ NBRC 106556</strain>
    </source>
</reference>
<dbReference type="AlphaFoldDB" id="A0A4Y6VA00"/>
<dbReference type="KEGG" id="ntn:D5366_08960"/>
<keyword evidence="1" id="KW-0812">Transmembrane</keyword>
<sequence length="214" mass="23503">MTFSTTSHHPNLPTGKRGRVYAVLLAFLCFVFGVLIVKTLISTYQNTQDTLTAQRAILARTQHLISTIPRLEKRAQQADTQMMQATPLLRAPSDDLASAQLQETVHTLSDALSLPLTSQEPLTLPRKGQFQTVALRIAFTAPWATTVQFLASLQQTQTPHLLTEDLQISTTNGIMPDDAAIHGQSVDVSLLIVALRSPDKTTRPSSPSSHPQNW</sequence>
<evidence type="ECO:0000313" key="2">
    <source>
        <dbReference type="EMBL" id="QDH25316.1"/>
    </source>
</evidence>
<dbReference type="RefSeq" id="WP_141493168.1">
    <property type="nucleotide sequence ID" value="NZ_CP032485.1"/>
</dbReference>
<dbReference type="InterPro" id="IPR034756">
    <property type="entry name" value="T2SSM_b"/>
</dbReference>
<keyword evidence="1" id="KW-0472">Membrane</keyword>